<gene>
    <name evidence="2" type="ORF">R1flu_026559</name>
</gene>
<evidence type="ECO:0000256" key="1">
    <source>
        <dbReference type="SAM" id="MobiDB-lite"/>
    </source>
</evidence>
<dbReference type="AlphaFoldDB" id="A0ABD1XGB5"/>
<sequence length="234" mass="27070">MGLHSGAYPACCQSPETLEYILWTCRKARHRTQTLLTITSTSTPAETLLQWIDEGLQEPHQHPALLALIYKYTFRTWKEWNERQFRFRLVHAPPLALVKEALLEFKSLLGQRMSSEKLDIFLKAKDVASEWLRRMQGPQIPGTSRNPRRTPREADRSHAEVIQARPGPRISRRQEIRVHRDYQRRDGQFALSAALQEHLSVLFSRLLIDESKVHSLCTPFRMLSLGASGPKPRI</sequence>
<evidence type="ECO:0000313" key="2">
    <source>
        <dbReference type="EMBL" id="KAL2607986.1"/>
    </source>
</evidence>
<name>A0ABD1XGB5_9MARC</name>
<accession>A0ABD1XGB5</accession>
<feature type="region of interest" description="Disordered" evidence="1">
    <location>
        <begin position="135"/>
        <end position="159"/>
    </location>
</feature>
<dbReference type="EMBL" id="JBHFFA010000008">
    <property type="protein sequence ID" value="KAL2607986.1"/>
    <property type="molecule type" value="Genomic_DNA"/>
</dbReference>
<keyword evidence="3" id="KW-1185">Reference proteome</keyword>
<reference evidence="2 3" key="1">
    <citation type="submission" date="2024-09" db="EMBL/GenBank/DDBJ databases">
        <title>Chromosome-scale assembly of Riccia fluitans.</title>
        <authorList>
            <person name="Paukszto L."/>
            <person name="Sawicki J."/>
            <person name="Karawczyk K."/>
            <person name="Piernik-Szablinska J."/>
            <person name="Szczecinska M."/>
            <person name="Mazdziarz M."/>
        </authorList>
    </citation>
    <scope>NUCLEOTIDE SEQUENCE [LARGE SCALE GENOMIC DNA]</scope>
    <source>
        <strain evidence="2">Rf_01</strain>
        <tissue evidence="2">Aerial parts of the thallus</tissue>
    </source>
</reference>
<dbReference type="Proteomes" id="UP001605036">
    <property type="component" value="Unassembled WGS sequence"/>
</dbReference>
<protein>
    <recommendedName>
        <fullName evidence="4">Reverse transcriptase</fullName>
    </recommendedName>
</protein>
<evidence type="ECO:0000313" key="3">
    <source>
        <dbReference type="Proteomes" id="UP001605036"/>
    </source>
</evidence>
<organism evidence="2 3">
    <name type="scientific">Riccia fluitans</name>
    <dbReference type="NCBI Taxonomy" id="41844"/>
    <lineage>
        <taxon>Eukaryota</taxon>
        <taxon>Viridiplantae</taxon>
        <taxon>Streptophyta</taxon>
        <taxon>Embryophyta</taxon>
        <taxon>Marchantiophyta</taxon>
        <taxon>Marchantiopsida</taxon>
        <taxon>Marchantiidae</taxon>
        <taxon>Marchantiales</taxon>
        <taxon>Ricciaceae</taxon>
        <taxon>Riccia</taxon>
    </lineage>
</organism>
<evidence type="ECO:0008006" key="4">
    <source>
        <dbReference type="Google" id="ProtNLM"/>
    </source>
</evidence>
<comment type="caution">
    <text evidence="2">The sequence shown here is derived from an EMBL/GenBank/DDBJ whole genome shotgun (WGS) entry which is preliminary data.</text>
</comment>
<feature type="compositionally biased region" description="Basic and acidic residues" evidence="1">
    <location>
        <begin position="150"/>
        <end position="159"/>
    </location>
</feature>
<proteinExistence type="predicted"/>